<dbReference type="InterPro" id="IPR010982">
    <property type="entry name" value="Lambda_DNA-bd_dom_sf"/>
</dbReference>
<gene>
    <name evidence="3" type="ORF">RsS93_61020</name>
</gene>
<dbReference type="PANTHER" id="PTHR46797">
    <property type="entry name" value="HTH-TYPE TRANSCRIPTIONAL REGULATOR"/>
    <property type="match status" value="1"/>
</dbReference>
<dbReference type="SMART" id="SM00530">
    <property type="entry name" value="HTH_XRE"/>
    <property type="match status" value="1"/>
</dbReference>
<dbReference type="PROSITE" id="PS50943">
    <property type="entry name" value="HTH_CROC1"/>
    <property type="match status" value="1"/>
</dbReference>
<comment type="caution">
    <text evidence="3">The sequence shown here is derived from an EMBL/GenBank/DDBJ whole genome shotgun (WGS) entry which is preliminary data.</text>
</comment>
<keyword evidence="1" id="KW-0238">DNA-binding</keyword>
<dbReference type="Pfam" id="PF01381">
    <property type="entry name" value="HTH_3"/>
    <property type="match status" value="1"/>
</dbReference>
<proteinExistence type="predicted"/>
<dbReference type="Gene3D" id="1.10.260.40">
    <property type="entry name" value="lambda repressor-like DNA-binding domains"/>
    <property type="match status" value="1"/>
</dbReference>
<dbReference type="EMBL" id="BLAJ01000019">
    <property type="protein sequence ID" value="GES53488.1"/>
    <property type="molecule type" value="Genomic_DNA"/>
</dbReference>
<evidence type="ECO:0000256" key="1">
    <source>
        <dbReference type="ARBA" id="ARBA00023125"/>
    </source>
</evidence>
<evidence type="ECO:0000313" key="3">
    <source>
        <dbReference type="EMBL" id="GES53488.1"/>
    </source>
</evidence>
<name>A0ABQ0ZE47_9HYPH</name>
<evidence type="ECO:0000313" key="4">
    <source>
        <dbReference type="Proteomes" id="UP000390335"/>
    </source>
</evidence>
<dbReference type="Proteomes" id="UP000390335">
    <property type="component" value="Unassembled WGS sequence"/>
</dbReference>
<reference evidence="3 4" key="1">
    <citation type="journal article" date="2020" name="Genome Biol. Evol.">
        <title>Rhizobium dioscoreae sp. nov., a plant growth-promoting bacterium isolated from yam (Dioscorea species).</title>
        <authorList>
            <person name="Ouyabe M."/>
            <person name="Tanaka N."/>
            <person name="Shiwa Y."/>
            <person name="Fujita N."/>
            <person name="Kikuno H."/>
            <person name="Babil P."/>
            <person name="Shiwachi H."/>
        </authorList>
    </citation>
    <scope>NUCLEOTIDE SEQUENCE [LARGE SCALE GENOMIC DNA]</scope>
    <source>
        <strain evidence="3 4">S-93</strain>
    </source>
</reference>
<keyword evidence="4" id="KW-1185">Reference proteome</keyword>
<accession>A0ABQ0ZE47</accession>
<feature type="domain" description="HTH cro/C1-type" evidence="2">
    <location>
        <begin position="46"/>
        <end position="100"/>
    </location>
</feature>
<dbReference type="InterPro" id="IPR050807">
    <property type="entry name" value="TransReg_Diox_bact_type"/>
</dbReference>
<protein>
    <submittedName>
        <fullName evidence="3">Transcriptional regulator</fullName>
    </submittedName>
</protein>
<organism evidence="3 4">
    <name type="scientific">Rhizobium dioscoreae</name>
    <dbReference type="NCBI Taxonomy" id="2653122"/>
    <lineage>
        <taxon>Bacteria</taxon>
        <taxon>Pseudomonadati</taxon>
        <taxon>Pseudomonadota</taxon>
        <taxon>Alphaproteobacteria</taxon>
        <taxon>Hyphomicrobiales</taxon>
        <taxon>Rhizobiaceae</taxon>
        <taxon>Rhizobium/Agrobacterium group</taxon>
        <taxon>Rhizobium</taxon>
    </lineage>
</organism>
<dbReference type="PANTHER" id="PTHR46797:SF2">
    <property type="entry name" value="TRANSCRIPTIONAL REGULATOR"/>
    <property type="match status" value="1"/>
</dbReference>
<dbReference type="InterPro" id="IPR001387">
    <property type="entry name" value="Cro/C1-type_HTH"/>
</dbReference>
<sequence>MHGFGAFALASRRSDWQLPGLKEELVQDISKRKPPSPIDIEVGKRIRAQRRLLGMSQSALAEKLGLTFQQVQKYEKGANRVGASRLQHVADCLGVPISHFFDNAAFDNPLSTEEARVIRNDLVGFISSEEGIELNRAFAKIKDVRTRQKIVGLLKSLALT</sequence>
<dbReference type="CDD" id="cd00093">
    <property type="entry name" value="HTH_XRE"/>
    <property type="match status" value="1"/>
</dbReference>
<dbReference type="SUPFAM" id="SSF47413">
    <property type="entry name" value="lambda repressor-like DNA-binding domains"/>
    <property type="match status" value="1"/>
</dbReference>
<evidence type="ECO:0000259" key="2">
    <source>
        <dbReference type="PROSITE" id="PS50943"/>
    </source>
</evidence>